<name>A0A9N9I593_9GLOM</name>
<keyword evidence="2" id="KW-1185">Reference proteome</keyword>
<gene>
    <name evidence="1" type="ORF">FCALED_LOCUS14386</name>
</gene>
<reference evidence="1" key="1">
    <citation type="submission" date="2021-06" db="EMBL/GenBank/DDBJ databases">
        <authorList>
            <person name="Kallberg Y."/>
            <person name="Tangrot J."/>
            <person name="Rosling A."/>
        </authorList>
    </citation>
    <scope>NUCLEOTIDE SEQUENCE</scope>
    <source>
        <strain evidence="1">UK204</strain>
    </source>
</reference>
<dbReference type="AlphaFoldDB" id="A0A9N9I593"/>
<evidence type="ECO:0000313" key="2">
    <source>
        <dbReference type="Proteomes" id="UP000789570"/>
    </source>
</evidence>
<sequence>SLGEIIDNSLEEGNTVEVPNEVAMVDDEWGPASEASEIINTI</sequence>
<protein>
    <submittedName>
        <fullName evidence="1">17061_t:CDS:1</fullName>
    </submittedName>
</protein>
<organism evidence="1 2">
    <name type="scientific">Funneliformis caledonium</name>
    <dbReference type="NCBI Taxonomy" id="1117310"/>
    <lineage>
        <taxon>Eukaryota</taxon>
        <taxon>Fungi</taxon>
        <taxon>Fungi incertae sedis</taxon>
        <taxon>Mucoromycota</taxon>
        <taxon>Glomeromycotina</taxon>
        <taxon>Glomeromycetes</taxon>
        <taxon>Glomerales</taxon>
        <taxon>Glomeraceae</taxon>
        <taxon>Funneliformis</taxon>
    </lineage>
</organism>
<dbReference type="EMBL" id="CAJVPQ010010196">
    <property type="protein sequence ID" value="CAG8720945.1"/>
    <property type="molecule type" value="Genomic_DNA"/>
</dbReference>
<evidence type="ECO:0000313" key="1">
    <source>
        <dbReference type="EMBL" id="CAG8720945.1"/>
    </source>
</evidence>
<accession>A0A9N9I593</accession>
<dbReference type="Proteomes" id="UP000789570">
    <property type="component" value="Unassembled WGS sequence"/>
</dbReference>
<proteinExistence type="predicted"/>
<comment type="caution">
    <text evidence="1">The sequence shown here is derived from an EMBL/GenBank/DDBJ whole genome shotgun (WGS) entry which is preliminary data.</text>
</comment>
<feature type="non-terminal residue" evidence="1">
    <location>
        <position position="1"/>
    </location>
</feature>